<dbReference type="Proteomes" id="UP000241167">
    <property type="component" value="Unassembled WGS sequence"/>
</dbReference>
<evidence type="ECO:0000313" key="2">
    <source>
        <dbReference type="EMBL" id="PSJ40473.1"/>
    </source>
</evidence>
<keyword evidence="1" id="KW-0472">Membrane</keyword>
<keyword evidence="1" id="KW-1133">Transmembrane helix</keyword>
<comment type="caution">
    <text evidence="2">The sequence shown here is derived from an EMBL/GenBank/DDBJ whole genome shotgun (WGS) entry which is preliminary data.</text>
</comment>
<keyword evidence="1" id="KW-0812">Transmembrane</keyword>
<organism evidence="2 3">
    <name type="scientific">Allosphingosinicella deserti</name>
    <dbReference type="NCBI Taxonomy" id="2116704"/>
    <lineage>
        <taxon>Bacteria</taxon>
        <taxon>Pseudomonadati</taxon>
        <taxon>Pseudomonadota</taxon>
        <taxon>Alphaproteobacteria</taxon>
        <taxon>Sphingomonadales</taxon>
        <taxon>Sphingomonadaceae</taxon>
        <taxon>Allosphingosinicella</taxon>
    </lineage>
</organism>
<gene>
    <name evidence="2" type="ORF">C7I55_09045</name>
</gene>
<name>A0A2P7QR77_9SPHN</name>
<dbReference type="AlphaFoldDB" id="A0A2P7QR77"/>
<protein>
    <submittedName>
        <fullName evidence="2">Uncharacterized protein</fullName>
    </submittedName>
</protein>
<sequence>MVFSIGCGIFALFSLAGTLERPPVKGPTIYKGSIQLFWAAQILFFVAGLAGLVTVLVESRPVTGVYPRVTPDASHDNDQPLFLSA</sequence>
<proteinExistence type="predicted"/>
<evidence type="ECO:0000256" key="1">
    <source>
        <dbReference type="SAM" id="Phobius"/>
    </source>
</evidence>
<feature type="transmembrane region" description="Helical" evidence="1">
    <location>
        <begin position="34"/>
        <end position="57"/>
    </location>
</feature>
<accession>A0A2P7QR77</accession>
<keyword evidence="3" id="KW-1185">Reference proteome</keyword>
<reference evidence="2 3" key="1">
    <citation type="submission" date="2018-03" db="EMBL/GenBank/DDBJ databases">
        <title>The draft genome of Sphingosinicella sp. GL-C-18.</title>
        <authorList>
            <person name="Liu L."/>
            <person name="Li L."/>
            <person name="Liang L."/>
            <person name="Zhang X."/>
            <person name="Wang T."/>
        </authorList>
    </citation>
    <scope>NUCLEOTIDE SEQUENCE [LARGE SCALE GENOMIC DNA]</scope>
    <source>
        <strain evidence="2 3">GL-C-18</strain>
    </source>
</reference>
<dbReference type="RefSeq" id="WP_106512625.1">
    <property type="nucleotide sequence ID" value="NZ_PXYI01000003.1"/>
</dbReference>
<evidence type="ECO:0000313" key="3">
    <source>
        <dbReference type="Proteomes" id="UP000241167"/>
    </source>
</evidence>
<dbReference type="EMBL" id="PXYI01000003">
    <property type="protein sequence ID" value="PSJ40473.1"/>
    <property type="molecule type" value="Genomic_DNA"/>
</dbReference>